<keyword evidence="1 4" id="KW-0479">Metal-binding</keyword>
<evidence type="ECO:0000256" key="3">
    <source>
        <dbReference type="ARBA" id="ARBA00022833"/>
    </source>
</evidence>
<feature type="domain" description="RNase H type-1" evidence="7">
    <location>
        <begin position="1119"/>
        <end position="1268"/>
    </location>
</feature>
<dbReference type="Pfam" id="PF00642">
    <property type="entry name" value="zf-CCCH"/>
    <property type="match status" value="1"/>
</dbReference>
<evidence type="ECO:0000256" key="4">
    <source>
        <dbReference type="PROSITE-ProRule" id="PRU00723"/>
    </source>
</evidence>
<dbReference type="Gene3D" id="4.10.1000.10">
    <property type="entry name" value="Zinc finger, CCCH-type"/>
    <property type="match status" value="1"/>
</dbReference>
<dbReference type="SUPFAM" id="SSF56672">
    <property type="entry name" value="DNA/RNA polymerases"/>
    <property type="match status" value="1"/>
</dbReference>
<dbReference type="InterPro" id="IPR000571">
    <property type="entry name" value="Znf_CCCH"/>
</dbReference>
<evidence type="ECO:0000256" key="2">
    <source>
        <dbReference type="ARBA" id="ARBA00022771"/>
    </source>
</evidence>
<dbReference type="GO" id="GO:0003676">
    <property type="term" value="F:nucleic acid binding"/>
    <property type="evidence" value="ECO:0007669"/>
    <property type="project" value="InterPro"/>
</dbReference>
<dbReference type="InterPro" id="IPR012337">
    <property type="entry name" value="RNaseH-like_sf"/>
</dbReference>
<dbReference type="GO" id="GO:0015074">
    <property type="term" value="P:DNA integration"/>
    <property type="evidence" value="ECO:0007669"/>
    <property type="project" value="InterPro"/>
</dbReference>
<dbReference type="SUPFAM" id="SSF53098">
    <property type="entry name" value="Ribonuclease H-like"/>
    <property type="match status" value="1"/>
</dbReference>
<evidence type="ECO:0000313" key="11">
    <source>
        <dbReference type="Proteomes" id="UP000570595"/>
    </source>
</evidence>
<evidence type="ECO:0000313" key="9">
    <source>
        <dbReference type="EMBL" id="KAF4651775.1"/>
    </source>
</evidence>
<dbReference type="PANTHER" id="PTHR37984:SF5">
    <property type="entry name" value="PROTEIN NYNRIN-LIKE"/>
    <property type="match status" value="1"/>
</dbReference>
<dbReference type="InterPro" id="IPR043502">
    <property type="entry name" value="DNA/RNA_pol_sf"/>
</dbReference>
<dbReference type="Gene3D" id="3.30.420.10">
    <property type="entry name" value="Ribonuclease H-like superfamily/Ribonuclease H"/>
    <property type="match status" value="2"/>
</dbReference>
<feature type="region of interest" description="Disordered" evidence="5">
    <location>
        <begin position="1"/>
        <end position="36"/>
    </location>
</feature>
<dbReference type="InterPro" id="IPR050951">
    <property type="entry name" value="Retrovirus_Pol_polyprotein"/>
</dbReference>
<name>A0A7J6LBU9_PEROL</name>
<dbReference type="InterPro" id="IPR036855">
    <property type="entry name" value="Znf_CCCH_sf"/>
</dbReference>
<feature type="domain" description="C3H1-type" evidence="6">
    <location>
        <begin position="481"/>
        <end position="509"/>
    </location>
</feature>
<dbReference type="Proteomes" id="UP000572268">
    <property type="component" value="Unassembled WGS sequence"/>
</dbReference>
<evidence type="ECO:0000256" key="1">
    <source>
        <dbReference type="ARBA" id="ARBA00022723"/>
    </source>
</evidence>
<dbReference type="GO" id="GO:0004523">
    <property type="term" value="F:RNA-DNA hybrid ribonuclease activity"/>
    <property type="evidence" value="ECO:0007669"/>
    <property type="project" value="InterPro"/>
</dbReference>
<dbReference type="PROSITE" id="PS50879">
    <property type="entry name" value="RNASE_H_1"/>
    <property type="match status" value="1"/>
</dbReference>
<dbReference type="InterPro" id="IPR002156">
    <property type="entry name" value="RNaseH_domain"/>
</dbReference>
<dbReference type="InterPro" id="IPR001584">
    <property type="entry name" value="Integrase_cat-core"/>
</dbReference>
<feature type="domain" description="Integrase catalytic" evidence="8">
    <location>
        <begin position="1453"/>
        <end position="1620"/>
    </location>
</feature>
<dbReference type="GO" id="GO:0008270">
    <property type="term" value="F:zinc ion binding"/>
    <property type="evidence" value="ECO:0007669"/>
    <property type="project" value="UniProtKB-KW"/>
</dbReference>
<evidence type="ECO:0000259" key="8">
    <source>
        <dbReference type="PROSITE" id="PS50994"/>
    </source>
</evidence>
<feature type="region of interest" description="Disordered" evidence="5">
    <location>
        <begin position="428"/>
        <end position="480"/>
    </location>
</feature>
<evidence type="ECO:0000313" key="10">
    <source>
        <dbReference type="EMBL" id="KAF4656643.1"/>
    </source>
</evidence>
<feature type="zinc finger region" description="C3H1-type" evidence="4">
    <location>
        <begin position="481"/>
        <end position="509"/>
    </location>
</feature>
<dbReference type="PANTHER" id="PTHR37984">
    <property type="entry name" value="PROTEIN CBG26694"/>
    <property type="match status" value="1"/>
</dbReference>
<protein>
    <submittedName>
        <fullName evidence="10">Uncharacterized protein</fullName>
    </submittedName>
</protein>
<evidence type="ECO:0000259" key="7">
    <source>
        <dbReference type="PROSITE" id="PS50879"/>
    </source>
</evidence>
<reference evidence="11 12" key="1">
    <citation type="submission" date="2020-04" db="EMBL/GenBank/DDBJ databases">
        <title>Perkinsus olseni comparative genomics.</title>
        <authorList>
            <person name="Bogema D.R."/>
        </authorList>
    </citation>
    <scope>NUCLEOTIDE SEQUENCE [LARGE SCALE GENOMIC DNA]</scope>
    <source>
        <strain evidence="9">ATCC PRA-179</strain>
        <strain evidence="10">ATCC PRA-31</strain>
    </source>
</reference>
<dbReference type="PROSITE" id="PS50994">
    <property type="entry name" value="INTEGRASE"/>
    <property type="match status" value="1"/>
</dbReference>
<dbReference type="InterPro" id="IPR036397">
    <property type="entry name" value="RNaseH_sf"/>
</dbReference>
<dbReference type="OrthoDB" id="8037646at2759"/>
<dbReference type="SUPFAM" id="SSF90229">
    <property type="entry name" value="CCCH zinc finger"/>
    <property type="match status" value="1"/>
</dbReference>
<dbReference type="SMART" id="SM00356">
    <property type="entry name" value="ZnF_C3H1"/>
    <property type="match status" value="1"/>
</dbReference>
<keyword evidence="3 4" id="KW-0862">Zinc</keyword>
<evidence type="ECO:0000259" key="6">
    <source>
        <dbReference type="PROSITE" id="PS50103"/>
    </source>
</evidence>
<organism evidence="10 12">
    <name type="scientific">Perkinsus olseni</name>
    <name type="common">Perkinsus atlanticus</name>
    <dbReference type="NCBI Taxonomy" id="32597"/>
    <lineage>
        <taxon>Eukaryota</taxon>
        <taxon>Sar</taxon>
        <taxon>Alveolata</taxon>
        <taxon>Perkinsozoa</taxon>
        <taxon>Perkinsea</taxon>
        <taxon>Perkinsida</taxon>
        <taxon>Perkinsidae</taxon>
        <taxon>Perkinsus</taxon>
    </lineage>
</organism>
<dbReference type="PROSITE" id="PS50103">
    <property type="entry name" value="ZF_C3H1"/>
    <property type="match status" value="1"/>
</dbReference>
<dbReference type="EMBL" id="JABAHT010000802">
    <property type="protein sequence ID" value="KAF4651775.1"/>
    <property type="molecule type" value="Genomic_DNA"/>
</dbReference>
<keyword evidence="2 4" id="KW-0863">Zinc-finger</keyword>
<gene>
    <name evidence="10" type="ORF">FOL46_007736</name>
    <name evidence="9" type="ORF">FOZ61_010219</name>
</gene>
<dbReference type="Pfam" id="PF00665">
    <property type="entry name" value="rve"/>
    <property type="match status" value="1"/>
</dbReference>
<proteinExistence type="predicted"/>
<dbReference type="EMBL" id="JABANN010000567">
    <property type="protein sequence ID" value="KAF4656643.1"/>
    <property type="molecule type" value="Genomic_DNA"/>
</dbReference>
<sequence length="1736" mass="192750">MTGTPQHSTNDEGNNMVLEPDTESAEAPGTSGTTRTAEEMQALETAKQMLVTWFQSPMVGDDVLQRSCDALQGIPGINDELLDEAVNAILWVSDPHEGKVVEMLQVFAQWCRIADRRARGPLRRRLLGDFYSPFCQNKEVLKNYGDTLQRRLDQVGFEVVGCNVDPVVVHCPVKKRPVVLNEPMHEVDMNPVLIKKEALPNGDRNQSINGSGALSDIRIGDDGLDSLGLSEPDVLLVNTITRKDITEGRRLAQGITPIVYSGTGDALPYVVFKRRFDLLCRQNGLIGDPVSVYHLLLRCLSPALIVALNPSVVGLGIAKDWIREIGRLFSSLSLSCSGVSDDVARLGASQSFANITQSQNETVSEFIVRFSNASSDLTAYLGAEVDDEKLRTTFLKALLPVWRSTAMDILSRGGDLQTVERELSQRERLEKAVNGSTRGSSPSTSTTRVRLNAISGEVSTGEEGGGAGQSGQQRRHRRQSKLVKKPCFQWRDTGTCTFGDKCRFLHEQSNIANVAPTMDSTSSPCATAVDSVATGTIEGSSCDVLALAAGNEHCLPFVSLDIPEYGSVPALLDSGAFWNYAPLRLLEDLGFSEKDLTSCEEVVTLANGSKSHVCGTISINNLVFRVLNSNVDYLIIGVKSMYDLGISLSFGDGHSAGLFAISMGQAHTIASLCACGLTGYDGRDQLCTVWSPNLFESTLTGEVSPVCDWLPVVGSEGYCWRARALEPDEERDTATQRYAIEVMVPYDKEKVARYPSRGDYGRRMVEKMEEAEQVKFLAEVQKYEHKLWWKKIGPVETNPPSPGTLVVFPVRAKKVGSSTPIRPVLDARLRNLFSPVSSYDGPTIGSILLDLRLRYKRHSRVLVRDASAAFYRIRLEKDSVVELVANGVLYKSCRLCFGLRAGPCCLWAGLTFILDLALSELSDKVKEYLWNCSIYLYLDDLTLVINEGGDSPYLVDGRSVADILLEKITEVAGRYGFDFPREKGCDSADQKDFKHLGIRWVFDKENSGDLGSVCLKHKVGQYRDENNKIKTKWTKRSLYSLSAVVSSGCDPLLIHGSERLAGDVLKIIGGALAKGQKWDDEFVIKEDDPAYHVLSLCLETIERYQGTECYHPVHELVPGDDEIHVYVDASSLAWSWVMMTYDAKSESESMLQSSGGIFKGAARNFHINRKELIALSKATLAIHSALSGKRRYPLVSRVVIFSDSQTVNRWVTTNKCSVRSLERVVVRRLTEAIREIIGDLQSTGVSVVVRKVDSDSNKADALSRLPLLWGYDRLDFVDGGDVPIFPSANPVHTVQGGDEALGQEESVLLTGVLTRDSLKQLQRQSPFWKPVVEFVESGRKGHPVAAVLKAAECVRLTHDGVLMGLRYAHGSVLQEPREVYIVPGDTTDGRNLSFRICLSFHNGNHYNPRYLRYEISRKFDISGLSKLCSLVYRQCKRCQQAAVTRFYKGFLGHTDIPSSSIWDSVCLDIAGPFPKDVDTHYTVALVCVDMYSHYAIIVGLHNQRSQTVCGALNRLIQEYGVMRELRSDGGPCFVSAYFKRWLVNKGVSHRVVNKYSPFENGLAEKTISGLKSSIRLFPEVLRSRYHDSSHWYEVASKAVRRLNDRPYLNTTPFALWFGRERRSEEEARLSLKPKDTTVEALKKQREEMKGDFDRERSLRTPGRQFSPRSLKISPGQKVKVFRPSSLAGVGHSRGLLKKPVYTVVSQRGVDVELLEDGKSAGNEVTEHIRNIRPYYA</sequence>
<evidence type="ECO:0000256" key="5">
    <source>
        <dbReference type="SAM" id="MobiDB-lite"/>
    </source>
</evidence>
<accession>A0A7J6LBU9</accession>
<evidence type="ECO:0000313" key="12">
    <source>
        <dbReference type="Proteomes" id="UP000572268"/>
    </source>
</evidence>
<feature type="compositionally biased region" description="Polar residues" evidence="5">
    <location>
        <begin position="1"/>
        <end position="13"/>
    </location>
</feature>
<comment type="caution">
    <text evidence="10">The sequence shown here is derived from an EMBL/GenBank/DDBJ whole genome shotgun (WGS) entry which is preliminary data.</text>
</comment>
<feature type="compositionally biased region" description="Low complexity" evidence="5">
    <location>
        <begin position="435"/>
        <end position="448"/>
    </location>
</feature>
<dbReference type="Proteomes" id="UP000570595">
    <property type="component" value="Unassembled WGS sequence"/>
</dbReference>